<protein>
    <submittedName>
        <fullName evidence="1">YwhD family protein</fullName>
    </submittedName>
</protein>
<dbReference type="AlphaFoldDB" id="A0A0D0RYQ2"/>
<gene>
    <name evidence="1" type="ORF">LH47_02110</name>
</gene>
<dbReference type="EMBL" id="JXTH01000044">
    <property type="protein sequence ID" value="KIQ93801.1"/>
    <property type="molecule type" value="Genomic_DNA"/>
</dbReference>
<name>A0A0D0RYQ2_9BACL</name>
<proteinExistence type="predicted"/>
<dbReference type="Pfam" id="PF08741">
    <property type="entry name" value="YwhD"/>
    <property type="match status" value="1"/>
</dbReference>
<dbReference type="InterPro" id="IPR014852">
    <property type="entry name" value="YwhD"/>
</dbReference>
<keyword evidence="2" id="KW-1185">Reference proteome</keyword>
<comment type="caution">
    <text evidence="1">The sequence shown here is derived from an EMBL/GenBank/DDBJ whole genome shotgun (WGS) entry which is preliminary data.</text>
</comment>
<reference evidence="1 2" key="1">
    <citation type="submission" date="2015-01" db="EMBL/GenBank/DDBJ databases">
        <title>Draft genome of Anoxybacillus thermarum strain AF/04.</title>
        <authorList>
            <person name="Poli A."/>
            <person name="Nicolaus B."/>
            <person name="Chan K.-G."/>
            <person name="Kahar U.M."/>
            <person name="Yaakob A.S."/>
            <person name="Chan C.S."/>
            <person name="Goh K.M."/>
        </authorList>
    </citation>
    <scope>NUCLEOTIDE SEQUENCE [LARGE SCALE GENOMIC DNA]</scope>
    <source>
        <strain evidence="1 2">AF/04</strain>
    </source>
</reference>
<evidence type="ECO:0000313" key="2">
    <source>
        <dbReference type="Proteomes" id="UP000032102"/>
    </source>
</evidence>
<dbReference type="Proteomes" id="UP000032102">
    <property type="component" value="Unassembled WGS sequence"/>
</dbReference>
<dbReference type="PATRIC" id="fig|404937.3.peg.2242"/>
<sequence>MEEKKKPMFNIIKKEPKVHGTFGTGVLSLANVSPVIIDVEAGEAFIDMGAMHARSSVEKGIKFTPNREEVPNGKPYWLVWVTVDQAEEGAYYAGVTACEMTVDREARRGYKSLPEHVNRMDKSLKRHIIVDHMDERSKKVLASFLQQHNCDMWDRSSEELKRQLQNHG</sequence>
<dbReference type="RefSeq" id="WP_043967273.1">
    <property type="nucleotide sequence ID" value="NZ_JXTH01000044.1"/>
</dbReference>
<evidence type="ECO:0000313" key="1">
    <source>
        <dbReference type="EMBL" id="KIQ93801.1"/>
    </source>
</evidence>
<organism evidence="1 2">
    <name type="scientific">Anoxybacillus thermarum</name>
    <dbReference type="NCBI Taxonomy" id="404937"/>
    <lineage>
        <taxon>Bacteria</taxon>
        <taxon>Bacillati</taxon>
        <taxon>Bacillota</taxon>
        <taxon>Bacilli</taxon>
        <taxon>Bacillales</taxon>
        <taxon>Anoxybacillaceae</taxon>
        <taxon>Anoxybacillus</taxon>
    </lineage>
</organism>
<accession>A0A0D0RYQ2</accession>